<reference evidence="3" key="1">
    <citation type="submission" date="2021-03" db="EMBL/GenBank/DDBJ databases">
        <title>Comparative genomics and phylogenomic investigation of the class Geoglossomycetes provide insights into ecological specialization and systematics.</title>
        <authorList>
            <person name="Melie T."/>
            <person name="Pirro S."/>
            <person name="Miller A.N."/>
            <person name="Quandt A."/>
        </authorList>
    </citation>
    <scope>NUCLEOTIDE SEQUENCE</scope>
    <source>
        <strain evidence="3">GBOQ0MN5Z8</strain>
    </source>
</reference>
<feature type="compositionally biased region" description="Basic and acidic residues" evidence="2">
    <location>
        <begin position="272"/>
        <end position="287"/>
    </location>
</feature>
<evidence type="ECO:0000313" key="4">
    <source>
        <dbReference type="Proteomes" id="UP000698800"/>
    </source>
</evidence>
<dbReference type="Pfam" id="PF00023">
    <property type="entry name" value="Ank"/>
    <property type="match status" value="1"/>
</dbReference>
<feature type="repeat" description="ANK" evidence="1">
    <location>
        <begin position="236"/>
        <end position="271"/>
    </location>
</feature>
<dbReference type="Proteomes" id="UP000698800">
    <property type="component" value="Unassembled WGS sequence"/>
</dbReference>
<comment type="caution">
    <text evidence="3">The sequence shown here is derived from an EMBL/GenBank/DDBJ whole genome shotgun (WGS) entry which is preliminary data.</text>
</comment>
<dbReference type="OrthoDB" id="5428318at2759"/>
<proteinExistence type="predicted"/>
<evidence type="ECO:0000256" key="1">
    <source>
        <dbReference type="PROSITE-ProRule" id="PRU00023"/>
    </source>
</evidence>
<protein>
    <submittedName>
        <fullName evidence="3">Uncharacterized protein</fullName>
    </submittedName>
</protein>
<gene>
    <name evidence="3" type="ORF">FGG08_003950</name>
</gene>
<accession>A0A9P8I6P0</accession>
<dbReference type="AlphaFoldDB" id="A0A9P8I6P0"/>
<dbReference type="SUPFAM" id="SSF48403">
    <property type="entry name" value="Ankyrin repeat"/>
    <property type="match status" value="1"/>
</dbReference>
<keyword evidence="4" id="KW-1185">Reference proteome</keyword>
<feature type="region of interest" description="Disordered" evidence="2">
    <location>
        <begin position="269"/>
        <end position="294"/>
    </location>
</feature>
<evidence type="ECO:0000256" key="2">
    <source>
        <dbReference type="SAM" id="MobiDB-lite"/>
    </source>
</evidence>
<evidence type="ECO:0000313" key="3">
    <source>
        <dbReference type="EMBL" id="KAH0541602.1"/>
    </source>
</evidence>
<dbReference type="InterPro" id="IPR002110">
    <property type="entry name" value="Ankyrin_rpt"/>
</dbReference>
<dbReference type="Gene3D" id="1.25.40.20">
    <property type="entry name" value="Ankyrin repeat-containing domain"/>
    <property type="match status" value="1"/>
</dbReference>
<keyword evidence="1" id="KW-0040">ANK repeat</keyword>
<dbReference type="InterPro" id="IPR036770">
    <property type="entry name" value="Ankyrin_rpt-contain_sf"/>
</dbReference>
<dbReference type="PROSITE" id="PS50088">
    <property type="entry name" value="ANK_REPEAT"/>
    <property type="match status" value="1"/>
</dbReference>
<organism evidence="3 4">
    <name type="scientific">Glutinoglossum americanum</name>
    <dbReference type="NCBI Taxonomy" id="1670608"/>
    <lineage>
        <taxon>Eukaryota</taxon>
        <taxon>Fungi</taxon>
        <taxon>Dikarya</taxon>
        <taxon>Ascomycota</taxon>
        <taxon>Pezizomycotina</taxon>
        <taxon>Geoglossomycetes</taxon>
        <taxon>Geoglossales</taxon>
        <taxon>Geoglossaceae</taxon>
        <taxon>Glutinoglossum</taxon>
    </lineage>
</organism>
<sequence length="327" mass="37197">MGFKSQSQFQKHWLRCHQHGAPNLNQPVDNPNDNEIQPLLFDLITLGKLDEVGRLLPQFHKLPPEVKHELRKLAAFTGPLAMVQLLLKTLTPTDYHWYSIIAESMKGDNIEVLSWIFAEIQTKPCNSYRDMEVHEAAMSFSTAEVFEIWEKNFSKSRWYGDPCITSPPLIRATKGPMQQIRLSNLWKERASSGKLSLVDLGAALKAVAETTCSVVLAKALVECGADVNLEKTINRYKRSPLYIAATKTSEAAAELMRFLLLSGADPNASVQAKRDKENHRYQREETRTPSMERGARNISKWLGMTWDQLVNWAEEQRRKESQDDPSS</sequence>
<dbReference type="EMBL" id="JAGHQL010000074">
    <property type="protein sequence ID" value="KAH0541602.1"/>
    <property type="molecule type" value="Genomic_DNA"/>
</dbReference>
<name>A0A9P8I6P0_9PEZI</name>